<reference evidence="2 3" key="1">
    <citation type="submission" date="2015-11" db="EMBL/GenBank/DDBJ databases">
        <authorList>
            <person name="Terry K."/>
            <person name="Dunbar D."/>
            <person name="Bradley K.W."/>
            <person name="Asai D.J."/>
            <person name="Bowman C.A."/>
            <person name="Russell D.A."/>
            <person name="Pope W.H."/>
            <person name="Jacobs-Sera D."/>
            <person name="Hendrix R.W."/>
            <person name="Hatfull G.F."/>
        </authorList>
    </citation>
    <scope>NUCLEOTIDE SEQUENCE [LARGE SCALE GENOMIC DNA]</scope>
</reference>
<keyword evidence="1" id="KW-1133">Transmembrane helix</keyword>
<accession>A0A0U4IGV5</accession>
<dbReference type="RefSeq" id="YP_009616672.1">
    <property type="nucleotide sequence ID" value="NC_042053.1"/>
</dbReference>
<keyword evidence="1" id="KW-0472">Membrane</keyword>
<evidence type="ECO:0000256" key="1">
    <source>
        <dbReference type="SAM" id="Phobius"/>
    </source>
</evidence>
<proteinExistence type="predicted"/>
<keyword evidence="3" id="KW-1185">Reference proteome</keyword>
<sequence length="127" mass="14046">MSMTYGPRDRHDDLNRGLLFGAFLIVAIIIVAAVFFAQTASKQAQVCTVSGKHMTNDVQDGQSVRVYQVETSDCGVLRIEDNALQGVFNSADLFAALHEGQRYRFTTVGWRIPFLSQFPSVTKVESA</sequence>
<evidence type="ECO:0000313" key="2">
    <source>
        <dbReference type="EMBL" id="ALY09942.1"/>
    </source>
</evidence>
<dbReference type="EMBL" id="KU160660">
    <property type="protein sequence ID" value="ALY09942.1"/>
    <property type="molecule type" value="Genomic_DNA"/>
</dbReference>
<gene>
    <name evidence="2" type="primary">98</name>
    <name evidence="2" type="ORF">PRINCESSTRINA_98</name>
</gene>
<keyword evidence="1" id="KW-0812">Transmembrane</keyword>
<organism evidence="2 3">
    <name type="scientific">Arthrobacter phage PrincessTrina</name>
    <dbReference type="NCBI Taxonomy" id="1772328"/>
    <lineage>
        <taxon>Viruses</taxon>
        <taxon>Duplodnaviria</taxon>
        <taxon>Heunggongvirae</taxon>
        <taxon>Uroviricota</taxon>
        <taxon>Caudoviricetes</taxon>
        <taxon>Klausavirus</taxon>
        <taxon>Klausavirus princesstrina</taxon>
    </lineage>
</organism>
<evidence type="ECO:0000313" key="3">
    <source>
        <dbReference type="Proteomes" id="UP000229287"/>
    </source>
</evidence>
<dbReference type="OrthoDB" id="33487at10239"/>
<name>A0A0U4IGV5_9CAUD</name>
<dbReference type="Proteomes" id="UP000229287">
    <property type="component" value="Segment"/>
</dbReference>
<protein>
    <submittedName>
        <fullName evidence="2">Uncharacterized protein</fullName>
    </submittedName>
</protein>
<dbReference type="GeneID" id="40093170"/>
<dbReference type="KEGG" id="vg:40093170"/>
<feature type="transmembrane region" description="Helical" evidence="1">
    <location>
        <begin position="18"/>
        <end position="37"/>
    </location>
</feature>